<evidence type="ECO:0000313" key="5">
    <source>
        <dbReference type="EMBL" id="GHG60536.1"/>
    </source>
</evidence>
<dbReference type="Proteomes" id="UP000659697">
    <property type="component" value="Unassembled WGS sequence"/>
</dbReference>
<keyword evidence="2" id="KW-0808">Transferase</keyword>
<dbReference type="PIRSF" id="PIRSF028135">
    <property type="entry name" value="UCP028135_HipA-like"/>
    <property type="match status" value="1"/>
</dbReference>
<dbReference type="InterPro" id="IPR052028">
    <property type="entry name" value="HipA_Ser/Thr_kinase"/>
</dbReference>
<evidence type="ECO:0000256" key="3">
    <source>
        <dbReference type="ARBA" id="ARBA00022777"/>
    </source>
</evidence>
<dbReference type="Pfam" id="PF07804">
    <property type="entry name" value="HipA_C"/>
    <property type="match status" value="1"/>
</dbReference>
<reference evidence="6" key="1">
    <citation type="journal article" date="2019" name="Int. J. Syst. Evol. Microbiol.">
        <title>The Global Catalogue of Microorganisms (GCM) 10K type strain sequencing project: providing services to taxonomists for standard genome sequencing and annotation.</title>
        <authorList>
            <consortium name="The Broad Institute Genomics Platform"/>
            <consortium name="The Broad Institute Genome Sequencing Center for Infectious Disease"/>
            <person name="Wu L."/>
            <person name="Ma J."/>
        </authorList>
    </citation>
    <scope>NUCLEOTIDE SEQUENCE [LARGE SCALE GENOMIC DNA]</scope>
    <source>
        <strain evidence="6">CGMCC 1.7003</strain>
    </source>
</reference>
<name>A0ABQ3KTT1_9ALTE</name>
<evidence type="ECO:0000259" key="4">
    <source>
        <dbReference type="Pfam" id="PF07804"/>
    </source>
</evidence>
<dbReference type="RefSeq" id="WP_189429619.1">
    <property type="nucleotide sequence ID" value="NZ_BNAO01000001.1"/>
</dbReference>
<evidence type="ECO:0000256" key="2">
    <source>
        <dbReference type="ARBA" id="ARBA00022679"/>
    </source>
</evidence>
<dbReference type="PANTHER" id="PTHR37419">
    <property type="entry name" value="SERINE/THREONINE-PROTEIN KINASE TOXIN HIPA"/>
    <property type="match status" value="1"/>
</dbReference>
<proteinExistence type="inferred from homology"/>
<keyword evidence="3" id="KW-0418">Kinase</keyword>
<sequence>MQLTLQAFNDGSWQDAYRLKIEQPTLGKQGWISAQALTQYAVSYFDETGSRSFSVSYPVNPMDVHTFPNWPALIEDIMPMGYARTIWLDMLGLQQESVAMQDVTLLKMGTIAPIGNLRIKESVEHALSQQVAELAQLRFAKQMVIDRDHDFLNYARQRGAVSGGATGAGGAAPKLLVRLSKQQQVWIDPQQDDNSDDLHYLVKFPRGNTAIDKDILRAEYHFYAELAELGFDTMQIKRLHLHEGITNPSLWLPRFDREYSGGKVLRFGVESIFSLLNKPAGSHLKHEDVLSALVKVVNTQTVAELTAEYLQRDLLNLVFGNSDNHGRNMAILKKDNHISLAPIYDFAPMKADPEVVIRTTHWSTHFERSGDIAWLPLCESLAEYGEPSYLFLQLQQLAEKVRHLPQRLAKRGVPDSILSMPVMGFTYLEQRLQNWGLLT</sequence>
<accession>A0ABQ3KTT1</accession>
<dbReference type="InterPro" id="IPR012893">
    <property type="entry name" value="HipA-like_C"/>
</dbReference>
<evidence type="ECO:0000313" key="6">
    <source>
        <dbReference type="Proteomes" id="UP000659697"/>
    </source>
</evidence>
<keyword evidence="6" id="KW-1185">Reference proteome</keyword>
<comment type="similarity">
    <text evidence="1">Belongs to the HipA Ser/Thr kinase family.</text>
</comment>
<feature type="domain" description="HipA-like C-terminal" evidence="4">
    <location>
        <begin position="167"/>
        <end position="354"/>
    </location>
</feature>
<dbReference type="PANTHER" id="PTHR37419:SF8">
    <property type="entry name" value="TOXIN YJJJ"/>
    <property type="match status" value="1"/>
</dbReference>
<dbReference type="InterPro" id="IPR016869">
    <property type="entry name" value="UCP028135_HipA-like"/>
</dbReference>
<organism evidence="5 6">
    <name type="scientific">Alishewanella longhuensis</name>
    <dbReference type="NCBI Taxonomy" id="1091037"/>
    <lineage>
        <taxon>Bacteria</taxon>
        <taxon>Pseudomonadati</taxon>
        <taxon>Pseudomonadota</taxon>
        <taxon>Gammaproteobacteria</taxon>
        <taxon>Alteromonadales</taxon>
        <taxon>Alteromonadaceae</taxon>
        <taxon>Alishewanella</taxon>
    </lineage>
</organism>
<gene>
    <name evidence="5" type="ORF">GCM10010919_04070</name>
</gene>
<protein>
    <submittedName>
        <fullName evidence="5">Toxin HipA</fullName>
    </submittedName>
</protein>
<comment type="caution">
    <text evidence="5">The sequence shown here is derived from an EMBL/GenBank/DDBJ whole genome shotgun (WGS) entry which is preliminary data.</text>
</comment>
<evidence type="ECO:0000256" key="1">
    <source>
        <dbReference type="ARBA" id="ARBA00010164"/>
    </source>
</evidence>
<dbReference type="EMBL" id="BNAO01000001">
    <property type="protein sequence ID" value="GHG60536.1"/>
    <property type="molecule type" value="Genomic_DNA"/>
</dbReference>